<sequence>MKSPHSSKGDDVMASASLEHEENAVHEVDGDTLPNSYYQGKYFVGTFIATGFAALSGVGGFSFAAPILSVLNADLGPDPNYVWIGLMYTLMIGIGFSIVGRLTDIFGRRYFYIFGSLLALVGDVVCATAKNIPTMIGGTVIIALAAAVQLSFLAALGEITPIKHRFMANAFMYVWIAVPAGFGPTISYAFVLHTSAGWRWCYYFLIIVNACAVVLYYFFYYPPTFHMKHANTTKWELTKKFDYIGLFLYTVGITLFLLGISWGGSVYPWKSAAVISTTVIGVLATVAFGFWEFRRSLEEPLMPPRVLTDFWFVTAAFYGLSVIFPQMVFGVYTSDLKYGSILCLVFSVPYISGAIAAAVARYITHVKWQLIVCLVISTALIGANASATVDNRTTIICLTTIGGFLLGYAEGVSLTLCSVFVKDQTDIGSAVGAAGTLRFMIATIGSTIYISVLQNRTSTTISEIVPAALIEAGLPLSSIPAFIVAVSTGSFDDIPGVTPEIIGVGIRAFREALVAAFNTVWLTTIAFGLLSLIFAAVSPSSDSLMTNAVVALLHQKEASDSSEGEVSVEDGSEAKGV</sequence>
<comment type="subcellular location">
    <subcellularLocation>
        <location evidence="1">Membrane</location>
        <topology evidence="1">Multi-pass membrane protein</topology>
    </subcellularLocation>
</comment>
<evidence type="ECO:0000256" key="1">
    <source>
        <dbReference type="ARBA" id="ARBA00004141"/>
    </source>
</evidence>
<evidence type="ECO:0000256" key="5">
    <source>
        <dbReference type="ARBA" id="ARBA00023136"/>
    </source>
</evidence>
<feature type="domain" description="Major facilitator superfamily (MFS) profile" evidence="7">
    <location>
        <begin position="46"/>
        <end position="490"/>
    </location>
</feature>
<evidence type="ECO:0000313" key="8">
    <source>
        <dbReference type="EMBL" id="RVX68687.1"/>
    </source>
</evidence>
<name>A0A438MZG2_EXOME</name>
<feature type="transmembrane region" description="Helical" evidence="6">
    <location>
        <begin position="393"/>
        <end position="421"/>
    </location>
</feature>
<feature type="transmembrane region" description="Helical" evidence="6">
    <location>
        <begin position="136"/>
        <end position="156"/>
    </location>
</feature>
<evidence type="ECO:0000256" key="4">
    <source>
        <dbReference type="ARBA" id="ARBA00022989"/>
    </source>
</evidence>
<feature type="transmembrane region" description="Helical" evidence="6">
    <location>
        <begin position="168"/>
        <end position="190"/>
    </location>
</feature>
<dbReference type="CDD" id="cd06179">
    <property type="entry name" value="MFS_TRI12_like"/>
    <property type="match status" value="1"/>
</dbReference>
<feature type="transmembrane region" description="Helical" evidence="6">
    <location>
        <begin position="338"/>
        <end position="363"/>
    </location>
</feature>
<feature type="transmembrane region" description="Helical" evidence="6">
    <location>
        <begin position="433"/>
        <end position="452"/>
    </location>
</feature>
<dbReference type="PROSITE" id="PS50850">
    <property type="entry name" value="MFS"/>
    <property type="match status" value="1"/>
</dbReference>
<gene>
    <name evidence="8" type="ORF">B0A52_07114</name>
</gene>
<feature type="transmembrane region" description="Helical" evidence="6">
    <location>
        <begin position="202"/>
        <end position="220"/>
    </location>
</feature>
<evidence type="ECO:0000313" key="9">
    <source>
        <dbReference type="Proteomes" id="UP000288859"/>
    </source>
</evidence>
<dbReference type="Proteomes" id="UP000288859">
    <property type="component" value="Unassembled WGS sequence"/>
</dbReference>
<dbReference type="EMBL" id="NAJM01000036">
    <property type="protein sequence ID" value="RVX68687.1"/>
    <property type="molecule type" value="Genomic_DNA"/>
</dbReference>
<dbReference type="Pfam" id="PF06609">
    <property type="entry name" value="TRI12"/>
    <property type="match status" value="1"/>
</dbReference>
<accession>A0A438MZG2</accession>
<dbReference type="InterPro" id="IPR053791">
    <property type="entry name" value="MFS_Tri12-like"/>
</dbReference>
<evidence type="ECO:0000256" key="6">
    <source>
        <dbReference type="SAM" id="Phobius"/>
    </source>
</evidence>
<evidence type="ECO:0000259" key="7">
    <source>
        <dbReference type="PROSITE" id="PS50850"/>
    </source>
</evidence>
<dbReference type="PANTHER" id="PTHR23501:SF109">
    <property type="entry name" value="MAJOR FACILITATOR SUPERFAMILY (MFS) PROFILE DOMAIN-CONTAINING PROTEIN-RELATED"/>
    <property type="match status" value="1"/>
</dbReference>
<evidence type="ECO:0000256" key="3">
    <source>
        <dbReference type="ARBA" id="ARBA00022692"/>
    </source>
</evidence>
<feature type="transmembrane region" description="Helical" evidence="6">
    <location>
        <begin position="310"/>
        <end position="332"/>
    </location>
</feature>
<dbReference type="VEuPathDB" id="FungiDB:PV10_04700"/>
<dbReference type="OrthoDB" id="4139357at2759"/>
<feature type="transmembrane region" description="Helical" evidence="6">
    <location>
        <begin position="241"/>
        <end position="263"/>
    </location>
</feature>
<protein>
    <recommendedName>
        <fullName evidence="7">Major facilitator superfamily (MFS) profile domain-containing protein</fullName>
    </recommendedName>
</protein>
<feature type="transmembrane region" description="Helical" evidence="6">
    <location>
        <begin position="269"/>
        <end position="290"/>
    </location>
</feature>
<evidence type="ECO:0000256" key="2">
    <source>
        <dbReference type="ARBA" id="ARBA00022448"/>
    </source>
</evidence>
<feature type="transmembrane region" description="Helical" evidence="6">
    <location>
        <begin position="42"/>
        <end position="68"/>
    </location>
</feature>
<keyword evidence="2" id="KW-0813">Transport</keyword>
<dbReference type="GO" id="GO:0022857">
    <property type="term" value="F:transmembrane transporter activity"/>
    <property type="evidence" value="ECO:0007669"/>
    <property type="project" value="InterPro"/>
</dbReference>
<dbReference type="InterPro" id="IPR010573">
    <property type="entry name" value="MFS_Str1/Tri12-like"/>
</dbReference>
<keyword evidence="5 6" id="KW-0472">Membrane</keyword>
<feature type="transmembrane region" description="Helical" evidence="6">
    <location>
        <begin position="512"/>
        <end position="537"/>
    </location>
</feature>
<dbReference type="AlphaFoldDB" id="A0A438MZG2"/>
<reference evidence="8 9" key="1">
    <citation type="submission" date="2017-03" db="EMBL/GenBank/DDBJ databases">
        <title>Genomes of endolithic fungi from Antarctica.</title>
        <authorList>
            <person name="Coleine C."/>
            <person name="Masonjones S."/>
            <person name="Stajich J.E."/>
        </authorList>
    </citation>
    <scope>NUCLEOTIDE SEQUENCE [LARGE SCALE GENOMIC DNA]</scope>
    <source>
        <strain evidence="8 9">CCFEE 6314</strain>
    </source>
</reference>
<dbReference type="GO" id="GO:0005886">
    <property type="term" value="C:plasma membrane"/>
    <property type="evidence" value="ECO:0007669"/>
    <property type="project" value="TreeGrafter"/>
</dbReference>
<dbReference type="InterPro" id="IPR036259">
    <property type="entry name" value="MFS_trans_sf"/>
</dbReference>
<comment type="caution">
    <text evidence="8">The sequence shown here is derived from an EMBL/GenBank/DDBJ whole genome shotgun (WGS) entry which is preliminary data.</text>
</comment>
<organism evidence="8 9">
    <name type="scientific">Exophiala mesophila</name>
    <name type="common">Black yeast-like fungus</name>
    <dbReference type="NCBI Taxonomy" id="212818"/>
    <lineage>
        <taxon>Eukaryota</taxon>
        <taxon>Fungi</taxon>
        <taxon>Dikarya</taxon>
        <taxon>Ascomycota</taxon>
        <taxon>Pezizomycotina</taxon>
        <taxon>Eurotiomycetes</taxon>
        <taxon>Chaetothyriomycetidae</taxon>
        <taxon>Chaetothyriales</taxon>
        <taxon>Herpotrichiellaceae</taxon>
        <taxon>Exophiala</taxon>
    </lineage>
</organism>
<dbReference type="InterPro" id="IPR020846">
    <property type="entry name" value="MFS_dom"/>
</dbReference>
<proteinExistence type="predicted"/>
<dbReference type="PANTHER" id="PTHR23501">
    <property type="entry name" value="MAJOR FACILITATOR SUPERFAMILY"/>
    <property type="match status" value="1"/>
</dbReference>
<dbReference type="Gene3D" id="1.20.1250.20">
    <property type="entry name" value="MFS general substrate transporter like domains"/>
    <property type="match status" value="1"/>
</dbReference>
<keyword evidence="3 6" id="KW-0812">Transmembrane</keyword>
<dbReference type="SUPFAM" id="SSF103473">
    <property type="entry name" value="MFS general substrate transporter"/>
    <property type="match status" value="1"/>
</dbReference>
<feature type="transmembrane region" description="Helical" evidence="6">
    <location>
        <begin position="370"/>
        <end position="387"/>
    </location>
</feature>
<feature type="transmembrane region" description="Helical" evidence="6">
    <location>
        <begin position="80"/>
        <end position="99"/>
    </location>
</feature>
<keyword evidence="4 6" id="KW-1133">Transmembrane helix</keyword>